<feature type="domain" description="LysM" evidence="3">
    <location>
        <begin position="126"/>
        <end position="170"/>
    </location>
</feature>
<sequence>MPRYSHYDTDEERLPEGMTRVGYDADTQVYTFQDADGSYWESAPGCQYGRLTRVGDGPPDDVADTEPFLASERQPQMSWRHDLMPLLNFGVLIGLCLLLLFWYLHWSAGSDRGVESPQVECRLGSAPYTIRAGDTCWAIADRTGISIEEITERNTGLDCDKLGVGSKICLPE</sequence>
<keyword evidence="2" id="KW-0472">Membrane</keyword>
<evidence type="ECO:0000256" key="2">
    <source>
        <dbReference type="SAM" id="Phobius"/>
    </source>
</evidence>
<evidence type="ECO:0000313" key="5">
    <source>
        <dbReference type="Proteomes" id="UP000237481"/>
    </source>
</evidence>
<dbReference type="STRING" id="94208.A0A2S4KQF1"/>
<evidence type="ECO:0000256" key="1">
    <source>
        <dbReference type="ARBA" id="ARBA00044955"/>
    </source>
</evidence>
<dbReference type="CDD" id="cd00118">
    <property type="entry name" value="LysM"/>
    <property type="match status" value="1"/>
</dbReference>
<proteinExistence type="inferred from homology"/>
<keyword evidence="2" id="KW-0812">Transmembrane</keyword>
<feature type="transmembrane region" description="Helical" evidence="2">
    <location>
        <begin position="83"/>
        <end position="104"/>
    </location>
</feature>
<gene>
    <name evidence="4" type="ORF">TPAR_07368</name>
</gene>
<comment type="caution">
    <text evidence="4">The sequence shown here is derived from an EMBL/GenBank/DDBJ whole genome shotgun (WGS) entry which is preliminary data.</text>
</comment>
<dbReference type="Pfam" id="PF01476">
    <property type="entry name" value="LysM"/>
    <property type="match status" value="1"/>
</dbReference>
<evidence type="ECO:0000313" key="4">
    <source>
        <dbReference type="EMBL" id="POR32422.1"/>
    </source>
</evidence>
<dbReference type="AlphaFoldDB" id="A0A2S4KQF1"/>
<dbReference type="EMBL" id="PKSG01000851">
    <property type="protein sequence ID" value="POR32422.1"/>
    <property type="molecule type" value="Genomic_DNA"/>
</dbReference>
<dbReference type="SUPFAM" id="SSF54106">
    <property type="entry name" value="LysM domain"/>
    <property type="match status" value="1"/>
</dbReference>
<keyword evidence="5" id="KW-1185">Reference proteome</keyword>
<comment type="similarity">
    <text evidence="1">Belongs to the secreted LysM effector family.</text>
</comment>
<dbReference type="Gene3D" id="3.10.350.10">
    <property type="entry name" value="LysM domain"/>
    <property type="match status" value="1"/>
</dbReference>
<accession>A0A2S4KQF1</accession>
<name>A0A2S4KQF1_9HYPO</name>
<dbReference type="PROSITE" id="PS51782">
    <property type="entry name" value="LYSM"/>
    <property type="match status" value="1"/>
</dbReference>
<evidence type="ECO:0000259" key="3">
    <source>
        <dbReference type="PROSITE" id="PS51782"/>
    </source>
</evidence>
<dbReference type="OrthoDB" id="2107166at2759"/>
<dbReference type="SMART" id="SM00257">
    <property type="entry name" value="LysM"/>
    <property type="match status" value="1"/>
</dbReference>
<protein>
    <submittedName>
        <fullName evidence="4">Peptidoglycan-binding LysM domain protein</fullName>
    </submittedName>
</protein>
<dbReference type="InterPro" id="IPR036779">
    <property type="entry name" value="LysM_dom_sf"/>
</dbReference>
<dbReference type="InterPro" id="IPR018392">
    <property type="entry name" value="LysM"/>
</dbReference>
<keyword evidence="2" id="KW-1133">Transmembrane helix</keyword>
<reference evidence="4 5" key="1">
    <citation type="submission" date="2018-01" db="EMBL/GenBank/DDBJ databases">
        <title>Harnessing the power of phylogenomics to disentangle the directionality and signatures of interkingdom host jumping in the parasitic fungal genus Tolypocladium.</title>
        <authorList>
            <person name="Quandt C.A."/>
            <person name="Patterson W."/>
            <person name="Spatafora J.W."/>
        </authorList>
    </citation>
    <scope>NUCLEOTIDE SEQUENCE [LARGE SCALE GENOMIC DNA]</scope>
    <source>
        <strain evidence="4 5">NRBC 100945</strain>
    </source>
</reference>
<organism evidence="4 5">
    <name type="scientific">Tolypocladium paradoxum</name>
    <dbReference type="NCBI Taxonomy" id="94208"/>
    <lineage>
        <taxon>Eukaryota</taxon>
        <taxon>Fungi</taxon>
        <taxon>Dikarya</taxon>
        <taxon>Ascomycota</taxon>
        <taxon>Pezizomycotina</taxon>
        <taxon>Sordariomycetes</taxon>
        <taxon>Hypocreomycetidae</taxon>
        <taxon>Hypocreales</taxon>
        <taxon>Ophiocordycipitaceae</taxon>
        <taxon>Tolypocladium</taxon>
    </lineage>
</organism>
<dbReference type="Proteomes" id="UP000237481">
    <property type="component" value="Unassembled WGS sequence"/>
</dbReference>